<organism evidence="2 3">
    <name type="scientific">Ilex paraguariensis</name>
    <name type="common">yerba mate</name>
    <dbReference type="NCBI Taxonomy" id="185542"/>
    <lineage>
        <taxon>Eukaryota</taxon>
        <taxon>Viridiplantae</taxon>
        <taxon>Streptophyta</taxon>
        <taxon>Embryophyta</taxon>
        <taxon>Tracheophyta</taxon>
        <taxon>Spermatophyta</taxon>
        <taxon>Magnoliopsida</taxon>
        <taxon>eudicotyledons</taxon>
        <taxon>Gunneridae</taxon>
        <taxon>Pentapetalae</taxon>
        <taxon>asterids</taxon>
        <taxon>campanulids</taxon>
        <taxon>Aquifoliales</taxon>
        <taxon>Aquifoliaceae</taxon>
        <taxon>Ilex</taxon>
    </lineage>
</organism>
<feature type="region of interest" description="Disordered" evidence="1">
    <location>
        <begin position="1"/>
        <end position="74"/>
    </location>
</feature>
<proteinExistence type="predicted"/>
<sequence length="193" mass="22179">MPHPFPYIPISSAMPHPRQQPRPLTPLPTPFSQRLSSGTQQRHRLSSGTQWRSTQQRHQRRSTQRHTAAHQAKPRYLPLPLPLPATTGLPVPLLTPIKYLTYLLFLNTFSIVVSCNPTRTSYTPAAQRIVKPNFLAIELQDKVLGSIESSKKAHRLEVVGMYITPMWSLHYWDLEGSEFDVVMLLWRKRVVVK</sequence>
<accession>A0ABC8RS57</accession>
<evidence type="ECO:0000313" key="3">
    <source>
        <dbReference type="Proteomes" id="UP001642360"/>
    </source>
</evidence>
<keyword evidence="3" id="KW-1185">Reference proteome</keyword>
<reference evidence="2 3" key="1">
    <citation type="submission" date="2024-02" db="EMBL/GenBank/DDBJ databases">
        <authorList>
            <person name="Vignale AGUSTIN F."/>
            <person name="Sosa J E."/>
            <person name="Modenutti C."/>
        </authorList>
    </citation>
    <scope>NUCLEOTIDE SEQUENCE [LARGE SCALE GENOMIC DNA]</scope>
</reference>
<dbReference type="AlphaFoldDB" id="A0ABC8RS57"/>
<feature type="compositionally biased region" description="Pro residues" evidence="1">
    <location>
        <begin position="18"/>
        <end position="29"/>
    </location>
</feature>
<dbReference type="Proteomes" id="UP001642360">
    <property type="component" value="Unassembled WGS sequence"/>
</dbReference>
<gene>
    <name evidence="2" type="ORF">ILEXP_LOCUS14843</name>
</gene>
<evidence type="ECO:0000313" key="2">
    <source>
        <dbReference type="EMBL" id="CAK9146966.1"/>
    </source>
</evidence>
<comment type="caution">
    <text evidence="2">The sequence shown here is derived from an EMBL/GenBank/DDBJ whole genome shotgun (WGS) entry which is preliminary data.</text>
</comment>
<evidence type="ECO:0000256" key="1">
    <source>
        <dbReference type="SAM" id="MobiDB-lite"/>
    </source>
</evidence>
<feature type="compositionally biased region" description="Polar residues" evidence="1">
    <location>
        <begin position="31"/>
        <end position="40"/>
    </location>
</feature>
<name>A0ABC8RS57_9AQUA</name>
<dbReference type="EMBL" id="CAUOFW020001628">
    <property type="protein sequence ID" value="CAK9146966.1"/>
    <property type="molecule type" value="Genomic_DNA"/>
</dbReference>
<protein>
    <submittedName>
        <fullName evidence="2">Uncharacterized protein</fullName>
    </submittedName>
</protein>
<feature type="compositionally biased region" description="Basic residues" evidence="1">
    <location>
        <begin position="55"/>
        <end position="68"/>
    </location>
</feature>